<reference evidence="4 5" key="1">
    <citation type="submission" date="2019-08" db="EMBL/GenBank/DDBJ databases">
        <title>In-depth cultivation of the pig gut microbiome towards novel bacterial diversity and tailored functional studies.</title>
        <authorList>
            <person name="Wylensek D."/>
            <person name="Hitch T.C.A."/>
            <person name="Clavel T."/>
        </authorList>
    </citation>
    <scope>NUCLEOTIDE SEQUENCE [LARGE SCALE GENOMIC DNA]</scope>
    <source>
        <strain evidence="4 5">BBE-744-WT-12</strain>
    </source>
</reference>
<feature type="signal peptide" evidence="2">
    <location>
        <begin position="1"/>
        <end position="21"/>
    </location>
</feature>
<dbReference type="PANTHER" id="PTHR30373:SF2">
    <property type="entry name" value="UPF0603 PROTEIN YGCG"/>
    <property type="match status" value="1"/>
</dbReference>
<name>A0A844FY40_9BACT</name>
<evidence type="ECO:0000256" key="1">
    <source>
        <dbReference type="SAM" id="Phobius"/>
    </source>
</evidence>
<feature type="chain" id="PRO_5032645833" evidence="2">
    <location>
        <begin position="22"/>
        <end position="242"/>
    </location>
</feature>
<evidence type="ECO:0000259" key="3">
    <source>
        <dbReference type="Pfam" id="PF04536"/>
    </source>
</evidence>
<organism evidence="4 5">
    <name type="scientific">Victivallis lenta</name>
    <dbReference type="NCBI Taxonomy" id="2606640"/>
    <lineage>
        <taxon>Bacteria</taxon>
        <taxon>Pseudomonadati</taxon>
        <taxon>Lentisphaerota</taxon>
        <taxon>Lentisphaeria</taxon>
        <taxon>Victivallales</taxon>
        <taxon>Victivallaceae</taxon>
        <taxon>Victivallis</taxon>
    </lineage>
</organism>
<feature type="domain" description="TPM" evidence="3">
    <location>
        <begin position="34"/>
        <end position="156"/>
    </location>
</feature>
<keyword evidence="1" id="KW-1133">Transmembrane helix</keyword>
<evidence type="ECO:0000313" key="4">
    <source>
        <dbReference type="EMBL" id="MST96167.1"/>
    </source>
</evidence>
<accession>A0A844FY40</accession>
<dbReference type="RefSeq" id="WP_154417041.1">
    <property type="nucleotide sequence ID" value="NZ_VUNS01000002.1"/>
</dbReference>
<dbReference type="Proteomes" id="UP000435649">
    <property type="component" value="Unassembled WGS sequence"/>
</dbReference>
<dbReference type="InterPro" id="IPR007621">
    <property type="entry name" value="TPM_dom"/>
</dbReference>
<keyword evidence="1" id="KW-0812">Transmembrane</keyword>
<dbReference type="Gene3D" id="3.10.310.50">
    <property type="match status" value="1"/>
</dbReference>
<keyword evidence="2" id="KW-0732">Signal</keyword>
<gene>
    <name evidence="4" type="ORF">FYJ85_03795</name>
</gene>
<sequence length="242" mass="24632">MSMTSCLRAALLLFALLPALAGFGLDVPPLTGRVVDRAGIFGTGGAAEIENAIREFEQATGGGQMAVLTVKTLDGTPIETFGIAVMDKWKIGRKDKDDGVILIIAVDDRKTRLEVGYGFEGAINDARAGDVLRSLAPYFRENRYAAGTVHAVGMVQKFVTGKAPEGLAETEPEEERTPESGGGSFWPILIFIVIFLVATRGAGGFFIGGGGGGGGFSGGGGRGGGFSGGGGRGGGGGASGGW</sequence>
<evidence type="ECO:0000256" key="2">
    <source>
        <dbReference type="SAM" id="SignalP"/>
    </source>
</evidence>
<dbReference type="EMBL" id="VUNS01000002">
    <property type="protein sequence ID" value="MST96167.1"/>
    <property type="molecule type" value="Genomic_DNA"/>
</dbReference>
<feature type="transmembrane region" description="Helical" evidence="1">
    <location>
        <begin position="185"/>
        <end position="207"/>
    </location>
</feature>
<dbReference type="Pfam" id="PF04536">
    <property type="entry name" value="TPM_phosphatase"/>
    <property type="match status" value="1"/>
</dbReference>
<dbReference type="AlphaFoldDB" id="A0A844FY40"/>
<dbReference type="PANTHER" id="PTHR30373">
    <property type="entry name" value="UPF0603 PROTEIN YGCG"/>
    <property type="match status" value="1"/>
</dbReference>
<proteinExistence type="predicted"/>
<keyword evidence="5" id="KW-1185">Reference proteome</keyword>
<keyword evidence="1" id="KW-0472">Membrane</keyword>
<evidence type="ECO:0000313" key="5">
    <source>
        <dbReference type="Proteomes" id="UP000435649"/>
    </source>
</evidence>
<comment type="caution">
    <text evidence="4">The sequence shown here is derived from an EMBL/GenBank/DDBJ whole genome shotgun (WGS) entry which is preliminary data.</text>
</comment>
<protein>
    <submittedName>
        <fullName evidence="4">TPM domain-containing protein</fullName>
    </submittedName>
</protein>